<organism evidence="2 3">
    <name type="scientific">Candidatus Iainarchaeum sp</name>
    <dbReference type="NCBI Taxonomy" id="3101447"/>
    <lineage>
        <taxon>Archaea</taxon>
        <taxon>Candidatus Iainarchaeota</taxon>
        <taxon>Candidatus Iainarchaeia</taxon>
        <taxon>Candidatus Iainarchaeales</taxon>
        <taxon>Candidatus Iainarchaeaceae</taxon>
        <taxon>Candidatus Iainarchaeum</taxon>
    </lineage>
</organism>
<reference evidence="3" key="1">
    <citation type="journal article" date="2020" name="bioRxiv">
        <title>A rank-normalized archaeal taxonomy based on genome phylogeny resolves widespread incomplete and uneven classifications.</title>
        <authorList>
            <person name="Rinke C."/>
            <person name="Chuvochina M."/>
            <person name="Mussig A.J."/>
            <person name="Chaumeil P.-A."/>
            <person name="Waite D.W."/>
            <person name="Whitman W.B."/>
            <person name="Parks D.H."/>
            <person name="Hugenholtz P."/>
        </authorList>
    </citation>
    <scope>NUCLEOTIDE SEQUENCE [LARGE SCALE GENOMIC DNA]</scope>
</reference>
<name>A0A7J4JHS2_9ARCH</name>
<evidence type="ECO:0000256" key="1">
    <source>
        <dbReference type="SAM" id="Phobius"/>
    </source>
</evidence>
<feature type="transmembrane region" description="Helical" evidence="1">
    <location>
        <begin position="9"/>
        <end position="29"/>
    </location>
</feature>
<accession>A0A7J4JHS2</accession>
<evidence type="ECO:0000313" key="3">
    <source>
        <dbReference type="Proteomes" id="UP000564964"/>
    </source>
</evidence>
<protein>
    <submittedName>
        <fullName evidence="2">Uncharacterized protein</fullName>
    </submittedName>
</protein>
<evidence type="ECO:0000313" key="2">
    <source>
        <dbReference type="EMBL" id="HIH16874.1"/>
    </source>
</evidence>
<dbReference type="AlphaFoldDB" id="A0A7J4JHS2"/>
<sequence>MTPTKTRGYVFSADIILAVIVFILLFAAMQYSLTEPEASGVETLQMRQIMDDLLSLLDRDQVLQSFNESTISAAVNEALPARFDYKMSIEKWSVSGETQVLVSEMEFGNTEADLSDLEFVKGRRTFVKTSLTGIDSYYNLEYRMWLE</sequence>
<keyword evidence="1" id="KW-0812">Transmembrane</keyword>
<proteinExistence type="predicted"/>
<keyword evidence="1" id="KW-0472">Membrane</keyword>
<dbReference type="EMBL" id="DUGH01000135">
    <property type="protein sequence ID" value="HIH16874.1"/>
    <property type="molecule type" value="Genomic_DNA"/>
</dbReference>
<gene>
    <name evidence="2" type="ORF">HA252_05715</name>
</gene>
<keyword evidence="1" id="KW-1133">Transmembrane helix</keyword>
<dbReference type="Proteomes" id="UP000564964">
    <property type="component" value="Unassembled WGS sequence"/>
</dbReference>
<comment type="caution">
    <text evidence="2">The sequence shown here is derived from an EMBL/GenBank/DDBJ whole genome shotgun (WGS) entry which is preliminary data.</text>
</comment>